<accession>A0AAD1S1S6</accession>
<proteinExistence type="predicted"/>
<dbReference type="PANTHER" id="PTHR21301:SF14">
    <property type="match status" value="1"/>
</dbReference>
<sequence length="242" mass="28565">MAPMYANAYMYAYEMENNFSIFQQHIVKYFHFIDDVFIIWRGTVSQAHAMVEYLNHLPLPVRMTARISMDKIQFLDLEIKMVDSSLSYSLFSKPTDRNTILHSNSAHPKPLIDSIPYAQYRRVIRNNSDNKVMQTQIDEMTDKFLERGYRKQLLDKALEKAQNAHAEKESMTPPRLVFPITYHNKANQVANIVRKNWNMLSLDTTLPPIFKEPPMICYRRNKNLRDLLVNTDPVRSYQQEQK</sequence>
<dbReference type="EMBL" id="OW240915">
    <property type="protein sequence ID" value="CAH2284476.1"/>
    <property type="molecule type" value="Genomic_DNA"/>
</dbReference>
<evidence type="ECO:0000313" key="3">
    <source>
        <dbReference type="Proteomes" id="UP001295444"/>
    </source>
</evidence>
<dbReference type="AlphaFoldDB" id="A0AAD1S1S6"/>
<name>A0AAD1S1S6_PELCU</name>
<dbReference type="InterPro" id="IPR058912">
    <property type="entry name" value="HTH_animal"/>
</dbReference>
<keyword evidence="3" id="KW-1185">Reference proteome</keyword>
<evidence type="ECO:0000313" key="2">
    <source>
        <dbReference type="EMBL" id="CAH2284476.1"/>
    </source>
</evidence>
<dbReference type="Pfam" id="PF26215">
    <property type="entry name" value="HTH_animal"/>
    <property type="match status" value="1"/>
</dbReference>
<feature type="non-terminal residue" evidence="2">
    <location>
        <position position="242"/>
    </location>
</feature>
<dbReference type="Proteomes" id="UP001295444">
    <property type="component" value="Chromosome 04"/>
</dbReference>
<gene>
    <name evidence="2" type="ORF">PECUL_23A028674</name>
</gene>
<reference evidence="2" key="1">
    <citation type="submission" date="2022-03" db="EMBL/GenBank/DDBJ databases">
        <authorList>
            <person name="Alioto T."/>
            <person name="Alioto T."/>
            <person name="Gomez Garrido J."/>
        </authorList>
    </citation>
    <scope>NUCLEOTIDE SEQUENCE</scope>
</reference>
<protein>
    <recommendedName>
        <fullName evidence="1">Helix-turn-helix domain-containing protein</fullName>
    </recommendedName>
</protein>
<feature type="domain" description="Helix-turn-helix" evidence="1">
    <location>
        <begin position="100"/>
        <end position="157"/>
    </location>
</feature>
<organism evidence="2 3">
    <name type="scientific">Pelobates cultripes</name>
    <name type="common">Western spadefoot toad</name>
    <dbReference type="NCBI Taxonomy" id="61616"/>
    <lineage>
        <taxon>Eukaryota</taxon>
        <taxon>Metazoa</taxon>
        <taxon>Chordata</taxon>
        <taxon>Craniata</taxon>
        <taxon>Vertebrata</taxon>
        <taxon>Euteleostomi</taxon>
        <taxon>Amphibia</taxon>
        <taxon>Batrachia</taxon>
        <taxon>Anura</taxon>
        <taxon>Pelobatoidea</taxon>
        <taxon>Pelobatidae</taxon>
        <taxon>Pelobates</taxon>
    </lineage>
</organism>
<evidence type="ECO:0000259" key="1">
    <source>
        <dbReference type="Pfam" id="PF26215"/>
    </source>
</evidence>
<dbReference type="PANTHER" id="PTHR21301">
    <property type="entry name" value="REVERSE TRANSCRIPTASE"/>
    <property type="match status" value="1"/>
</dbReference>